<keyword evidence="4 5" id="KW-0012">Acyltransferase</keyword>
<evidence type="ECO:0000256" key="1">
    <source>
        <dbReference type="ARBA" id="ARBA00007274"/>
    </source>
</evidence>
<dbReference type="InterPro" id="IPR011004">
    <property type="entry name" value="Trimer_LpxA-like_sf"/>
</dbReference>
<evidence type="ECO:0000313" key="8">
    <source>
        <dbReference type="Proteomes" id="UP000643810"/>
    </source>
</evidence>
<dbReference type="EC" id="2.3.1.-" evidence="5"/>
<evidence type="ECO:0000256" key="4">
    <source>
        <dbReference type="ARBA" id="ARBA00023315"/>
    </source>
</evidence>
<feature type="domain" description="Maltose/galactoside acetyltransferase" evidence="6">
    <location>
        <begin position="4"/>
        <end position="58"/>
    </location>
</feature>
<evidence type="ECO:0000256" key="2">
    <source>
        <dbReference type="ARBA" id="ARBA00022679"/>
    </source>
</evidence>
<dbReference type="InterPro" id="IPR024688">
    <property type="entry name" value="Mac_dom"/>
</dbReference>
<proteinExistence type="inferred from homology"/>
<dbReference type="Gene3D" id="2.160.10.10">
    <property type="entry name" value="Hexapeptide repeat proteins"/>
    <property type="match status" value="1"/>
</dbReference>
<dbReference type="PANTHER" id="PTHR43017:SF1">
    <property type="entry name" value="ACETYLTRANSFERASE YJL218W-RELATED"/>
    <property type="match status" value="1"/>
</dbReference>
<organism evidence="7 8">
    <name type="scientific">Roseburia lenta</name>
    <dbReference type="NCBI Taxonomy" id="2763061"/>
    <lineage>
        <taxon>Bacteria</taxon>
        <taxon>Bacillati</taxon>
        <taxon>Bacillota</taxon>
        <taxon>Clostridia</taxon>
        <taxon>Lachnospirales</taxon>
        <taxon>Lachnospiraceae</taxon>
        <taxon>Roseburia</taxon>
    </lineage>
</organism>
<keyword evidence="3" id="KW-0677">Repeat</keyword>
<dbReference type="Pfam" id="PF12464">
    <property type="entry name" value="Mac"/>
    <property type="match status" value="1"/>
</dbReference>
<dbReference type="CDD" id="cd03357">
    <property type="entry name" value="LbH_MAT_GAT"/>
    <property type="match status" value="1"/>
</dbReference>
<evidence type="ECO:0000313" key="7">
    <source>
        <dbReference type="EMBL" id="MBC5686378.1"/>
    </source>
</evidence>
<dbReference type="PROSITE" id="PS00101">
    <property type="entry name" value="HEXAPEP_TRANSFERASES"/>
    <property type="match status" value="1"/>
</dbReference>
<evidence type="ECO:0000256" key="3">
    <source>
        <dbReference type="ARBA" id="ARBA00022737"/>
    </source>
</evidence>
<comment type="similarity">
    <text evidence="1 5">Belongs to the transferase hexapeptide repeat family.</text>
</comment>
<protein>
    <recommendedName>
        <fullName evidence="5">Acetyltransferase</fullName>
        <ecNumber evidence="5">2.3.1.-</ecNumber>
    </recommendedName>
</protein>
<sequence>MEQRDNMHNGKLYDPNDDSVMEEQMVCLDRLYDFNQTRPSEMDKRNAIMKEMMGDVGKDCYIEPPFHANWGGKHVHFGDGVYANFGLTCVDDTHIYVGSHTLFGPNVVLATAGHPMLPELRKHGIQYNMPIHIGENCWLGAGVIVVPGVTIGDNVVIGASSVVTKDIPSNSVAMGTPCRVVRQINDHDKEYYFKDKKIDWSEMQQFLD</sequence>
<keyword evidence="2 5" id="KW-0808">Transferase</keyword>
<dbReference type="InterPro" id="IPR018357">
    <property type="entry name" value="Hexapep_transf_CS"/>
</dbReference>
<dbReference type="Proteomes" id="UP000643810">
    <property type="component" value="Unassembled WGS sequence"/>
</dbReference>
<dbReference type="InterPro" id="IPR039369">
    <property type="entry name" value="LacA-like"/>
</dbReference>
<evidence type="ECO:0000259" key="6">
    <source>
        <dbReference type="SMART" id="SM01266"/>
    </source>
</evidence>
<dbReference type="Pfam" id="PF00132">
    <property type="entry name" value="Hexapep"/>
    <property type="match status" value="1"/>
</dbReference>
<dbReference type="InterPro" id="IPR001451">
    <property type="entry name" value="Hexapep"/>
</dbReference>
<gene>
    <name evidence="7" type="ORF">H8R94_07130</name>
</gene>
<reference evidence="7 8" key="1">
    <citation type="submission" date="2020-08" db="EMBL/GenBank/DDBJ databases">
        <title>Genome public.</title>
        <authorList>
            <person name="Liu C."/>
            <person name="Sun Q."/>
        </authorList>
    </citation>
    <scope>NUCLEOTIDE SEQUENCE [LARGE SCALE GENOMIC DNA]</scope>
    <source>
        <strain evidence="7 8">NSJ-9</strain>
    </source>
</reference>
<accession>A0ABR7GG04</accession>
<dbReference type="PANTHER" id="PTHR43017">
    <property type="entry name" value="GALACTOSIDE O-ACETYLTRANSFERASE"/>
    <property type="match status" value="1"/>
</dbReference>
<dbReference type="EMBL" id="JACOPG010000002">
    <property type="protein sequence ID" value="MBC5686378.1"/>
    <property type="molecule type" value="Genomic_DNA"/>
</dbReference>
<evidence type="ECO:0000256" key="5">
    <source>
        <dbReference type="RuleBase" id="RU367021"/>
    </source>
</evidence>
<dbReference type="SMART" id="SM01266">
    <property type="entry name" value="Mac"/>
    <property type="match status" value="1"/>
</dbReference>
<comment type="caution">
    <text evidence="7">The sequence shown here is derived from an EMBL/GenBank/DDBJ whole genome shotgun (WGS) entry which is preliminary data.</text>
</comment>
<keyword evidence="8" id="KW-1185">Reference proteome</keyword>
<dbReference type="SUPFAM" id="SSF51161">
    <property type="entry name" value="Trimeric LpxA-like enzymes"/>
    <property type="match status" value="1"/>
</dbReference>
<name>A0ABR7GG04_9FIRM</name>
<dbReference type="RefSeq" id="WP_118534941.1">
    <property type="nucleotide sequence ID" value="NZ_JACOPG010000002.1"/>
</dbReference>